<keyword evidence="2" id="KW-1185">Reference proteome</keyword>
<dbReference type="Proteomes" id="UP000593571">
    <property type="component" value="Unassembled WGS sequence"/>
</dbReference>
<sequence length="127" mass="14444">MPFLKKYFLARFCPSSCHISTAAAAATTKEKKSTAYILSTDSTRLTNLISRFGAIEGFRIGEQCARISFNASKVHNGGTSCLVVWRSTRFLAQRLHLMKCNLLEIMDIPKDRSWTIFSNSLQWVNYR</sequence>
<organism evidence="1 2">
    <name type="scientific">Rousettus aegyptiacus</name>
    <name type="common">Egyptian fruit bat</name>
    <name type="synonym">Pteropus aegyptiacus</name>
    <dbReference type="NCBI Taxonomy" id="9407"/>
    <lineage>
        <taxon>Eukaryota</taxon>
        <taxon>Metazoa</taxon>
        <taxon>Chordata</taxon>
        <taxon>Craniata</taxon>
        <taxon>Vertebrata</taxon>
        <taxon>Euteleostomi</taxon>
        <taxon>Mammalia</taxon>
        <taxon>Eutheria</taxon>
        <taxon>Laurasiatheria</taxon>
        <taxon>Chiroptera</taxon>
        <taxon>Yinpterochiroptera</taxon>
        <taxon>Pteropodoidea</taxon>
        <taxon>Pteropodidae</taxon>
        <taxon>Rousettinae</taxon>
        <taxon>Rousettus</taxon>
    </lineage>
</organism>
<accession>A0A7J8JGP3</accession>
<reference evidence="1 2" key="1">
    <citation type="journal article" date="2020" name="Nature">
        <title>Six reference-quality genomes reveal evolution of bat adaptations.</title>
        <authorList>
            <person name="Jebb D."/>
            <person name="Huang Z."/>
            <person name="Pippel M."/>
            <person name="Hughes G.M."/>
            <person name="Lavrichenko K."/>
            <person name="Devanna P."/>
            <person name="Winkler S."/>
            <person name="Jermiin L.S."/>
            <person name="Skirmuntt E.C."/>
            <person name="Katzourakis A."/>
            <person name="Burkitt-Gray L."/>
            <person name="Ray D.A."/>
            <person name="Sullivan K.A.M."/>
            <person name="Roscito J.G."/>
            <person name="Kirilenko B.M."/>
            <person name="Davalos L.M."/>
            <person name="Corthals A.P."/>
            <person name="Power M.L."/>
            <person name="Jones G."/>
            <person name="Ransome R.D."/>
            <person name="Dechmann D.K.N."/>
            <person name="Locatelli A.G."/>
            <person name="Puechmaille S.J."/>
            <person name="Fedrigo O."/>
            <person name="Jarvis E.D."/>
            <person name="Hiller M."/>
            <person name="Vernes S.C."/>
            <person name="Myers E.W."/>
            <person name="Teeling E.C."/>
        </authorList>
    </citation>
    <scope>NUCLEOTIDE SEQUENCE [LARGE SCALE GENOMIC DNA]</scope>
    <source>
        <strain evidence="1">MRouAeg1</strain>
        <tissue evidence="1">Muscle</tissue>
    </source>
</reference>
<name>A0A7J8JGP3_ROUAE</name>
<comment type="caution">
    <text evidence="1">The sequence shown here is derived from an EMBL/GenBank/DDBJ whole genome shotgun (WGS) entry which is preliminary data.</text>
</comment>
<dbReference type="EMBL" id="JACASE010000002">
    <property type="protein sequence ID" value="KAF6495858.1"/>
    <property type="molecule type" value="Genomic_DNA"/>
</dbReference>
<proteinExistence type="predicted"/>
<evidence type="ECO:0000313" key="2">
    <source>
        <dbReference type="Proteomes" id="UP000593571"/>
    </source>
</evidence>
<dbReference type="AlphaFoldDB" id="A0A7J8JGP3"/>
<protein>
    <submittedName>
        <fullName evidence="1">Uncharacterized protein</fullName>
    </submittedName>
</protein>
<gene>
    <name evidence="1" type="ORF">HJG63_010193</name>
</gene>
<evidence type="ECO:0000313" key="1">
    <source>
        <dbReference type="EMBL" id="KAF6495858.1"/>
    </source>
</evidence>